<reference evidence="3 4" key="1">
    <citation type="journal article" date="2022" name="Nat. Plants">
        <title>Genomes of leafy and leafless Platanthera orchids illuminate the evolution of mycoheterotrophy.</title>
        <authorList>
            <person name="Li M.H."/>
            <person name="Liu K.W."/>
            <person name="Li Z."/>
            <person name="Lu H.C."/>
            <person name="Ye Q.L."/>
            <person name="Zhang D."/>
            <person name="Wang J.Y."/>
            <person name="Li Y.F."/>
            <person name="Zhong Z.M."/>
            <person name="Liu X."/>
            <person name="Yu X."/>
            <person name="Liu D.K."/>
            <person name="Tu X.D."/>
            <person name="Liu B."/>
            <person name="Hao Y."/>
            <person name="Liao X.Y."/>
            <person name="Jiang Y.T."/>
            <person name="Sun W.H."/>
            <person name="Chen J."/>
            <person name="Chen Y.Q."/>
            <person name="Ai Y."/>
            <person name="Zhai J.W."/>
            <person name="Wu S.S."/>
            <person name="Zhou Z."/>
            <person name="Hsiao Y.Y."/>
            <person name="Wu W.L."/>
            <person name="Chen Y.Y."/>
            <person name="Lin Y.F."/>
            <person name="Hsu J.L."/>
            <person name="Li C.Y."/>
            <person name="Wang Z.W."/>
            <person name="Zhao X."/>
            <person name="Zhong W.Y."/>
            <person name="Ma X.K."/>
            <person name="Ma L."/>
            <person name="Huang J."/>
            <person name="Chen G.Z."/>
            <person name="Huang M.Z."/>
            <person name="Huang L."/>
            <person name="Peng D.H."/>
            <person name="Luo Y.B."/>
            <person name="Zou S.Q."/>
            <person name="Chen S.P."/>
            <person name="Lan S."/>
            <person name="Tsai W.C."/>
            <person name="Van de Peer Y."/>
            <person name="Liu Z.J."/>
        </authorList>
    </citation>
    <scope>NUCLEOTIDE SEQUENCE [LARGE SCALE GENOMIC DNA]</scope>
    <source>
        <strain evidence="3">Lor287</strain>
    </source>
</reference>
<evidence type="ECO:0000256" key="1">
    <source>
        <dbReference type="SAM" id="MobiDB-lite"/>
    </source>
</evidence>
<evidence type="ECO:0000313" key="3">
    <source>
        <dbReference type="EMBL" id="KAK8935990.1"/>
    </source>
</evidence>
<gene>
    <name evidence="3" type="ORF">KSP39_PZI013822</name>
</gene>
<proteinExistence type="predicted"/>
<keyword evidence="4" id="KW-1185">Reference proteome</keyword>
<feature type="region of interest" description="Disordered" evidence="1">
    <location>
        <begin position="67"/>
        <end position="102"/>
    </location>
</feature>
<accession>A0AAP0BDY2</accession>
<dbReference type="AlphaFoldDB" id="A0AAP0BDY2"/>
<name>A0AAP0BDY2_9ASPA</name>
<sequence length="102" mass="11209">MVGRSARGQQQIKLFFFLLFTLTGMDWSLRNLAKRFSSVRLDPAGTAPSPILKHSLYIPLLSLSTHDTQIKKPTPPNTTSLPPKAQKPHTPSIPPTSGSCNK</sequence>
<keyword evidence="2" id="KW-0472">Membrane</keyword>
<protein>
    <submittedName>
        <fullName evidence="3">Uncharacterized protein</fullName>
    </submittedName>
</protein>
<dbReference type="Proteomes" id="UP001418222">
    <property type="component" value="Unassembled WGS sequence"/>
</dbReference>
<keyword evidence="2" id="KW-1133">Transmembrane helix</keyword>
<keyword evidence="2" id="KW-0812">Transmembrane</keyword>
<evidence type="ECO:0000313" key="4">
    <source>
        <dbReference type="Proteomes" id="UP001418222"/>
    </source>
</evidence>
<evidence type="ECO:0000256" key="2">
    <source>
        <dbReference type="SAM" id="Phobius"/>
    </source>
</evidence>
<organism evidence="3 4">
    <name type="scientific">Platanthera zijinensis</name>
    <dbReference type="NCBI Taxonomy" id="2320716"/>
    <lineage>
        <taxon>Eukaryota</taxon>
        <taxon>Viridiplantae</taxon>
        <taxon>Streptophyta</taxon>
        <taxon>Embryophyta</taxon>
        <taxon>Tracheophyta</taxon>
        <taxon>Spermatophyta</taxon>
        <taxon>Magnoliopsida</taxon>
        <taxon>Liliopsida</taxon>
        <taxon>Asparagales</taxon>
        <taxon>Orchidaceae</taxon>
        <taxon>Orchidoideae</taxon>
        <taxon>Orchideae</taxon>
        <taxon>Orchidinae</taxon>
        <taxon>Platanthera</taxon>
    </lineage>
</organism>
<comment type="caution">
    <text evidence="3">The sequence shown here is derived from an EMBL/GenBank/DDBJ whole genome shotgun (WGS) entry which is preliminary data.</text>
</comment>
<feature type="transmembrane region" description="Helical" evidence="2">
    <location>
        <begin position="12"/>
        <end position="29"/>
    </location>
</feature>
<dbReference type="EMBL" id="JBBWWQ010000011">
    <property type="protein sequence ID" value="KAK8935990.1"/>
    <property type="molecule type" value="Genomic_DNA"/>
</dbReference>